<dbReference type="AlphaFoldDB" id="W7DT47"/>
<dbReference type="PANTHER" id="PTHR33112:SF16">
    <property type="entry name" value="HETEROKARYON INCOMPATIBILITY DOMAIN-CONTAINING PROTEIN"/>
    <property type="match status" value="1"/>
</dbReference>
<gene>
    <name evidence="2" type="ORF">COCVIDRAFT_114208</name>
</gene>
<sequence>MATRYSTLSYCWGKDQGHKLTVSSFEILETGLAISELPRTLQDAILSSWNLDVKFIWIDCLYIFQDDEKDLAREIADLPAIFGNAYITICASRAGDSREGFLDAISRPPVDSLVFSLLYICLDGRSSSVVCYPRSGNLVHSRAWAFQEYMLSTRILEYTSSGLVWMCRETRQHQEEEETSWADMYQLSLYLHRGTKEDSAVKQCEVWMKLI</sequence>
<organism evidence="2 3">
    <name type="scientific">Bipolaris victoriae (strain FI3)</name>
    <name type="common">Victoria blight of oats agent</name>
    <name type="synonym">Cochliobolus victoriae</name>
    <dbReference type="NCBI Taxonomy" id="930091"/>
    <lineage>
        <taxon>Eukaryota</taxon>
        <taxon>Fungi</taxon>
        <taxon>Dikarya</taxon>
        <taxon>Ascomycota</taxon>
        <taxon>Pezizomycotina</taxon>
        <taxon>Dothideomycetes</taxon>
        <taxon>Pleosporomycetidae</taxon>
        <taxon>Pleosporales</taxon>
        <taxon>Pleosporineae</taxon>
        <taxon>Pleosporaceae</taxon>
        <taxon>Bipolaris</taxon>
    </lineage>
</organism>
<accession>W7DT47</accession>
<keyword evidence="3" id="KW-1185">Reference proteome</keyword>
<dbReference type="OrthoDB" id="5428863at2759"/>
<dbReference type="PANTHER" id="PTHR33112">
    <property type="entry name" value="DOMAIN PROTEIN, PUTATIVE-RELATED"/>
    <property type="match status" value="1"/>
</dbReference>
<dbReference type="EMBL" id="KI968852">
    <property type="protein sequence ID" value="EUN21343.1"/>
    <property type="molecule type" value="Genomic_DNA"/>
</dbReference>
<protein>
    <recommendedName>
        <fullName evidence="1">Heterokaryon incompatibility domain-containing protein</fullName>
    </recommendedName>
</protein>
<reference evidence="2 3" key="1">
    <citation type="journal article" date="2013" name="PLoS Genet.">
        <title>Comparative genome structure, secondary metabolite, and effector coding capacity across Cochliobolus pathogens.</title>
        <authorList>
            <person name="Condon B.J."/>
            <person name="Leng Y."/>
            <person name="Wu D."/>
            <person name="Bushley K.E."/>
            <person name="Ohm R.A."/>
            <person name="Otillar R."/>
            <person name="Martin J."/>
            <person name="Schackwitz W."/>
            <person name="Grimwood J."/>
            <person name="MohdZainudin N."/>
            <person name="Xue C."/>
            <person name="Wang R."/>
            <person name="Manning V.A."/>
            <person name="Dhillon B."/>
            <person name="Tu Z.J."/>
            <person name="Steffenson B.J."/>
            <person name="Salamov A."/>
            <person name="Sun H."/>
            <person name="Lowry S."/>
            <person name="LaButti K."/>
            <person name="Han J."/>
            <person name="Copeland A."/>
            <person name="Lindquist E."/>
            <person name="Barry K."/>
            <person name="Schmutz J."/>
            <person name="Baker S.E."/>
            <person name="Ciuffetti L.M."/>
            <person name="Grigoriev I.V."/>
            <person name="Zhong S."/>
            <person name="Turgeon B.G."/>
        </authorList>
    </citation>
    <scope>NUCLEOTIDE SEQUENCE [LARGE SCALE GENOMIC DNA]</scope>
    <source>
        <strain evidence="2 3">FI3</strain>
    </source>
</reference>
<dbReference type="HOGENOM" id="CLU_1495933_0_0_1"/>
<dbReference type="InterPro" id="IPR010730">
    <property type="entry name" value="HET"/>
</dbReference>
<dbReference type="Pfam" id="PF06985">
    <property type="entry name" value="HET"/>
    <property type="match status" value="1"/>
</dbReference>
<proteinExistence type="predicted"/>
<dbReference type="GeneID" id="26250506"/>
<evidence type="ECO:0000259" key="1">
    <source>
        <dbReference type="Pfam" id="PF06985"/>
    </source>
</evidence>
<name>W7DT47_BIPV3</name>
<dbReference type="RefSeq" id="XP_014550918.1">
    <property type="nucleotide sequence ID" value="XM_014695432.1"/>
</dbReference>
<evidence type="ECO:0000313" key="3">
    <source>
        <dbReference type="Proteomes" id="UP000054337"/>
    </source>
</evidence>
<evidence type="ECO:0000313" key="2">
    <source>
        <dbReference type="EMBL" id="EUN21343.1"/>
    </source>
</evidence>
<feature type="domain" description="Heterokaryon incompatibility" evidence="1">
    <location>
        <begin position="5"/>
        <end position="148"/>
    </location>
</feature>
<dbReference type="Proteomes" id="UP000054337">
    <property type="component" value="Unassembled WGS sequence"/>
</dbReference>